<name>S9TNJ4_9TRYP</name>
<feature type="region of interest" description="Disordered" evidence="1">
    <location>
        <begin position="258"/>
        <end position="292"/>
    </location>
</feature>
<dbReference type="InterPro" id="IPR027417">
    <property type="entry name" value="P-loop_NTPase"/>
</dbReference>
<dbReference type="OrthoDB" id="10644509at2759"/>
<keyword evidence="3" id="KW-1185">Reference proteome</keyword>
<protein>
    <submittedName>
        <fullName evidence="2">Uncharacterized protein</fullName>
    </submittedName>
</protein>
<dbReference type="AlphaFoldDB" id="S9TNJ4"/>
<evidence type="ECO:0000256" key="1">
    <source>
        <dbReference type="SAM" id="MobiDB-lite"/>
    </source>
</evidence>
<dbReference type="EMBL" id="ATMH01010197">
    <property type="protein sequence ID" value="EPY17958.1"/>
    <property type="molecule type" value="Genomic_DNA"/>
</dbReference>
<sequence length="584" mass="62238">MAGDEAVFERNQLILPNQNDGSLSVRRSVPKEGHGSAATTTASATTATAAATATSSNAYQNFKFSEVLLLPALPRPRLKGAAPPPASLQQTYHLHNRHYLEHTVYPTSILVRDIRHVFAYGCMSSLLLADVGCPSAQPTSWTSWGILSQIVGRAFEGFSSIYFEFTMSISFLIDDEVVDLLQESFQRSSTAAAAGNDAAGAALPVRAQPLVVAESPLFGYVPHGLLYVNAGNHQEFLELLHLALQQAEQHTIKGIHAQNSPAAAPGDSPGASTSLRDAGAAPTPTRGSKAAAAEEENGIILVTCIVKQIQPSSKNKSENHDVMREAVRQAREAAPPDGPAPDLNLLQNEDYDVVVSSLFASGVGDGVIHYSRILDKNPAEPRALFQHALHGSSHSSCIFTSPLYAEPAAAGGGGARAVELESQLLFAASVLQRFTATRLRKPYVGSLKTFTTNARRRVQNIVQNEAALAAAIAAPSAAAERRGTGRAPKGQKHVPRPSGGGGGHGGGGGGTERRPPHLQRDDGGEHQDPDLEENEGPARYDARRHGGRAGEPDQHHAEDLRSPNPIKQHHQKDAFFFSFPFCLL</sequence>
<dbReference type="Proteomes" id="UP000015354">
    <property type="component" value="Unassembled WGS sequence"/>
</dbReference>
<feature type="compositionally biased region" description="Basic and acidic residues" evidence="1">
    <location>
        <begin position="536"/>
        <end position="561"/>
    </location>
</feature>
<dbReference type="PANTHER" id="PTHR35615">
    <property type="entry name" value="PRESENT IN THE OUTER MITOCHONDRIAL MEMBRANE PROTEOME 22-RELATED"/>
    <property type="match status" value="1"/>
</dbReference>
<proteinExistence type="predicted"/>
<feature type="compositionally biased region" description="Gly residues" evidence="1">
    <location>
        <begin position="498"/>
        <end position="510"/>
    </location>
</feature>
<evidence type="ECO:0000313" key="2">
    <source>
        <dbReference type="EMBL" id="EPY17958.1"/>
    </source>
</evidence>
<evidence type="ECO:0000313" key="3">
    <source>
        <dbReference type="Proteomes" id="UP000015354"/>
    </source>
</evidence>
<organism evidence="2 3">
    <name type="scientific">Strigomonas culicis</name>
    <dbReference type="NCBI Taxonomy" id="28005"/>
    <lineage>
        <taxon>Eukaryota</taxon>
        <taxon>Discoba</taxon>
        <taxon>Euglenozoa</taxon>
        <taxon>Kinetoplastea</taxon>
        <taxon>Metakinetoplastina</taxon>
        <taxon>Trypanosomatida</taxon>
        <taxon>Trypanosomatidae</taxon>
        <taxon>Strigomonadinae</taxon>
        <taxon>Strigomonas</taxon>
    </lineage>
</organism>
<feature type="compositionally biased region" description="Basic and acidic residues" evidence="1">
    <location>
        <begin position="511"/>
        <end position="529"/>
    </location>
</feature>
<accession>S9TNJ4</accession>
<dbReference type="PANTHER" id="PTHR35615:SF2">
    <property type="entry name" value="PROTEIN KINASE DOMAIN-CONTAINING PROTEIN"/>
    <property type="match status" value="1"/>
</dbReference>
<feature type="compositionally biased region" description="Low complexity" evidence="1">
    <location>
        <begin position="260"/>
        <end position="274"/>
    </location>
</feature>
<reference evidence="2 3" key="1">
    <citation type="journal article" date="2013" name="PLoS ONE">
        <title>Predicting the Proteins of Angomonas deanei, Strigomonas culicis and Their Respective Endosymbionts Reveals New Aspects of the Trypanosomatidae Family.</title>
        <authorList>
            <person name="Motta M.C."/>
            <person name="Martins A.C."/>
            <person name="de Souza S.S."/>
            <person name="Catta-Preta C.M."/>
            <person name="Silva R."/>
            <person name="Klein C.C."/>
            <person name="de Almeida L.G."/>
            <person name="de Lima Cunha O."/>
            <person name="Ciapina L.P."/>
            <person name="Brocchi M."/>
            <person name="Colabardini A.C."/>
            <person name="de Araujo Lima B."/>
            <person name="Machado C.R."/>
            <person name="de Almeida Soares C.M."/>
            <person name="Probst C.M."/>
            <person name="de Menezes C.B."/>
            <person name="Thompson C.E."/>
            <person name="Bartholomeu D.C."/>
            <person name="Gradia D.F."/>
            <person name="Pavoni D.P."/>
            <person name="Grisard E.C."/>
            <person name="Fantinatti-Garboggini F."/>
            <person name="Marchini F.K."/>
            <person name="Rodrigues-Luiz G.F."/>
            <person name="Wagner G."/>
            <person name="Goldman G.H."/>
            <person name="Fietto J.L."/>
            <person name="Elias M.C."/>
            <person name="Goldman M.H."/>
            <person name="Sagot M.F."/>
            <person name="Pereira M."/>
            <person name="Stoco P.H."/>
            <person name="de Mendonca-Neto R.P."/>
            <person name="Teixeira S.M."/>
            <person name="Maciel T.E."/>
            <person name="de Oliveira Mendes T.A."/>
            <person name="Urmenyi T.P."/>
            <person name="de Souza W."/>
            <person name="Schenkman S."/>
            <person name="de Vasconcelos A.T."/>
        </authorList>
    </citation>
    <scope>NUCLEOTIDE SEQUENCE [LARGE SCALE GENOMIC DNA]</scope>
</reference>
<feature type="region of interest" description="Disordered" evidence="1">
    <location>
        <begin position="18"/>
        <end position="41"/>
    </location>
</feature>
<feature type="region of interest" description="Disordered" evidence="1">
    <location>
        <begin position="476"/>
        <end position="567"/>
    </location>
</feature>
<comment type="caution">
    <text evidence="2">The sequence shown here is derived from an EMBL/GenBank/DDBJ whole genome shotgun (WGS) entry which is preliminary data.</text>
</comment>
<gene>
    <name evidence="2" type="ORF">STCU_10286</name>
</gene>
<dbReference type="SUPFAM" id="SSF52540">
    <property type="entry name" value="P-loop containing nucleoside triphosphate hydrolases"/>
    <property type="match status" value="1"/>
</dbReference>